<evidence type="ECO:0000256" key="4">
    <source>
        <dbReference type="ARBA" id="ARBA00022692"/>
    </source>
</evidence>
<dbReference type="GO" id="GO:0016051">
    <property type="term" value="P:carbohydrate biosynthetic process"/>
    <property type="evidence" value="ECO:0007669"/>
    <property type="project" value="InterPro"/>
</dbReference>
<keyword evidence="9" id="KW-0735">Signal-anchor</keyword>
<keyword evidence="7" id="KW-0472">Membrane</keyword>
<feature type="chain" id="PRO_5012668099" description="Carbohydrate sulfotransferase" evidence="10">
    <location>
        <begin position="19"/>
        <end position="498"/>
    </location>
</feature>
<keyword evidence="3 9" id="KW-0808">Transferase</keyword>
<evidence type="ECO:0000256" key="8">
    <source>
        <dbReference type="ARBA" id="ARBA00023180"/>
    </source>
</evidence>
<protein>
    <recommendedName>
        <fullName evidence="9">Carbohydrate sulfotransferase</fullName>
        <ecNumber evidence="9">2.8.2.-</ecNumber>
    </recommendedName>
</protein>
<evidence type="ECO:0000256" key="1">
    <source>
        <dbReference type="ARBA" id="ARBA00004323"/>
    </source>
</evidence>
<evidence type="ECO:0000313" key="12">
    <source>
        <dbReference type="Proteomes" id="UP000242188"/>
    </source>
</evidence>
<dbReference type="GO" id="GO:0008146">
    <property type="term" value="F:sulfotransferase activity"/>
    <property type="evidence" value="ECO:0007669"/>
    <property type="project" value="InterPro"/>
</dbReference>
<keyword evidence="8 9" id="KW-0325">Glycoprotein</keyword>
<dbReference type="InterPro" id="IPR005331">
    <property type="entry name" value="Sulfotransferase"/>
</dbReference>
<keyword evidence="6 9" id="KW-0333">Golgi apparatus</keyword>
<reference evidence="11 12" key="1">
    <citation type="journal article" date="2017" name="Nat. Ecol. Evol.">
        <title>Scallop genome provides insights into evolution of bilaterian karyotype and development.</title>
        <authorList>
            <person name="Wang S."/>
            <person name="Zhang J."/>
            <person name="Jiao W."/>
            <person name="Li J."/>
            <person name="Xun X."/>
            <person name="Sun Y."/>
            <person name="Guo X."/>
            <person name="Huan P."/>
            <person name="Dong B."/>
            <person name="Zhang L."/>
            <person name="Hu X."/>
            <person name="Sun X."/>
            <person name="Wang J."/>
            <person name="Zhao C."/>
            <person name="Wang Y."/>
            <person name="Wang D."/>
            <person name="Huang X."/>
            <person name="Wang R."/>
            <person name="Lv J."/>
            <person name="Li Y."/>
            <person name="Zhang Z."/>
            <person name="Liu B."/>
            <person name="Lu W."/>
            <person name="Hui Y."/>
            <person name="Liang J."/>
            <person name="Zhou Z."/>
            <person name="Hou R."/>
            <person name="Li X."/>
            <person name="Liu Y."/>
            <person name="Li H."/>
            <person name="Ning X."/>
            <person name="Lin Y."/>
            <person name="Zhao L."/>
            <person name="Xing Q."/>
            <person name="Dou J."/>
            <person name="Li Y."/>
            <person name="Mao J."/>
            <person name="Guo H."/>
            <person name="Dou H."/>
            <person name="Li T."/>
            <person name="Mu C."/>
            <person name="Jiang W."/>
            <person name="Fu Q."/>
            <person name="Fu X."/>
            <person name="Miao Y."/>
            <person name="Liu J."/>
            <person name="Yu Q."/>
            <person name="Li R."/>
            <person name="Liao H."/>
            <person name="Li X."/>
            <person name="Kong Y."/>
            <person name="Jiang Z."/>
            <person name="Chourrout D."/>
            <person name="Li R."/>
            <person name="Bao Z."/>
        </authorList>
    </citation>
    <scope>NUCLEOTIDE SEQUENCE [LARGE SCALE GENOMIC DNA]</scope>
    <source>
        <strain evidence="11 12">PY_sf001</strain>
    </source>
</reference>
<accession>A0A210QHY9</accession>
<dbReference type="InterPro" id="IPR018011">
    <property type="entry name" value="Carb_sulfotrans_8-10"/>
</dbReference>
<evidence type="ECO:0000256" key="10">
    <source>
        <dbReference type="SAM" id="SignalP"/>
    </source>
</evidence>
<dbReference type="PANTHER" id="PTHR12137">
    <property type="entry name" value="CARBOHYDRATE SULFOTRANSFERASE"/>
    <property type="match status" value="1"/>
</dbReference>
<keyword evidence="10" id="KW-0732">Signal</keyword>
<dbReference type="Proteomes" id="UP000242188">
    <property type="component" value="Unassembled WGS sequence"/>
</dbReference>
<dbReference type="GO" id="GO:0000139">
    <property type="term" value="C:Golgi membrane"/>
    <property type="evidence" value="ECO:0007669"/>
    <property type="project" value="UniProtKB-SubCell"/>
</dbReference>
<dbReference type="Pfam" id="PF03567">
    <property type="entry name" value="Sulfotransfer_2"/>
    <property type="match status" value="1"/>
</dbReference>
<feature type="signal peptide" evidence="10">
    <location>
        <begin position="1"/>
        <end position="18"/>
    </location>
</feature>
<dbReference type="OrthoDB" id="2019940at2759"/>
<evidence type="ECO:0000256" key="9">
    <source>
        <dbReference type="RuleBase" id="RU364020"/>
    </source>
</evidence>
<dbReference type="EMBL" id="NEDP02003577">
    <property type="protein sequence ID" value="OWF48350.1"/>
    <property type="molecule type" value="Genomic_DNA"/>
</dbReference>
<keyword evidence="12" id="KW-1185">Reference proteome</keyword>
<comment type="subcellular location">
    <subcellularLocation>
        <location evidence="1 9">Golgi apparatus membrane</location>
        <topology evidence="1 9">Single-pass type II membrane protein</topology>
    </subcellularLocation>
</comment>
<evidence type="ECO:0000256" key="6">
    <source>
        <dbReference type="ARBA" id="ARBA00023034"/>
    </source>
</evidence>
<proteinExistence type="inferred from homology"/>
<evidence type="ECO:0000256" key="3">
    <source>
        <dbReference type="ARBA" id="ARBA00022679"/>
    </source>
</evidence>
<organism evidence="11 12">
    <name type="scientific">Mizuhopecten yessoensis</name>
    <name type="common">Japanese scallop</name>
    <name type="synonym">Patinopecten yessoensis</name>
    <dbReference type="NCBI Taxonomy" id="6573"/>
    <lineage>
        <taxon>Eukaryota</taxon>
        <taxon>Metazoa</taxon>
        <taxon>Spiralia</taxon>
        <taxon>Lophotrochozoa</taxon>
        <taxon>Mollusca</taxon>
        <taxon>Bivalvia</taxon>
        <taxon>Autobranchia</taxon>
        <taxon>Pteriomorphia</taxon>
        <taxon>Pectinida</taxon>
        <taxon>Pectinoidea</taxon>
        <taxon>Pectinidae</taxon>
        <taxon>Mizuhopecten</taxon>
    </lineage>
</organism>
<dbReference type="EC" id="2.8.2.-" evidence="9"/>
<keyword evidence="5" id="KW-1133">Transmembrane helix</keyword>
<sequence length="498" mass="56826">MSADKILLFICFTGVVLVLQGMLNLSAEHHEISPSKYITCSPKADSQTIPKPNLKLSAEHHDILPTDSQTKPEANLNLSAEHHEISPTAIQKPLSEKMQDSASCRCTGGSTGTENTAQTEPKLLKNTFVDSVQSQRRRTMLTECLSLGTNYTGTLPENLLKKHMIYDDKTKLVFCDIPKVGSTFLKQVLHILSGHKHKKDPFSIKANAAHLIPFNTFETVPYDKALAVLMRSTKFIFVRNPYTRMLSGYVDKLFTNNHVFWDTTGKVILKNHRKNLSKKSKECGHDSTFSEFIKHVIESETSGLHRNPHWYPMYDACRPCNIQYDVIGKIESFKEDLGNFLRSQNLHEIVDISRMDQGNEKEAISLTVSRAYEVVSHRPKCTSLPQALERAWKVLQIRGVLSQLADFPYNVIKHNSNISKSQFQDVIAKEIKRWPMTKADKRLSREQAIVNAYKFVSSSDLKRFNSIFHPDFSIFGYDKKIGRKHANFLKWEPFKLKL</sequence>
<name>A0A210QHY9_MIZYE</name>
<comment type="caution">
    <text evidence="11">The sequence shown here is derived from an EMBL/GenBank/DDBJ whole genome shotgun (WGS) entry which is preliminary data.</text>
</comment>
<dbReference type="AlphaFoldDB" id="A0A210QHY9"/>
<evidence type="ECO:0000256" key="7">
    <source>
        <dbReference type="ARBA" id="ARBA00023136"/>
    </source>
</evidence>
<evidence type="ECO:0000256" key="5">
    <source>
        <dbReference type="ARBA" id="ARBA00022989"/>
    </source>
</evidence>
<evidence type="ECO:0000256" key="2">
    <source>
        <dbReference type="ARBA" id="ARBA00006339"/>
    </source>
</evidence>
<keyword evidence="4" id="KW-0812">Transmembrane</keyword>
<gene>
    <name evidence="11" type="ORF">KP79_PYT18700</name>
</gene>
<dbReference type="PANTHER" id="PTHR12137:SF54">
    <property type="entry name" value="CARBOHYDRATE SULFOTRANSFERASE"/>
    <property type="match status" value="1"/>
</dbReference>
<comment type="similarity">
    <text evidence="2 9">Belongs to the sulfotransferase 2 family.</text>
</comment>
<evidence type="ECO:0000313" key="11">
    <source>
        <dbReference type="EMBL" id="OWF48350.1"/>
    </source>
</evidence>
<keyword evidence="9" id="KW-0119">Carbohydrate metabolism</keyword>